<name>A0A5K7YR25_9BACT</name>
<keyword evidence="5" id="KW-1185">Reference proteome</keyword>
<dbReference type="SUPFAM" id="SSF56112">
    <property type="entry name" value="Protein kinase-like (PK-like)"/>
    <property type="match status" value="1"/>
</dbReference>
<dbReference type="GO" id="GO:0004672">
    <property type="term" value="F:protein kinase activity"/>
    <property type="evidence" value="ECO:0007669"/>
    <property type="project" value="InterPro"/>
</dbReference>
<dbReference type="PANTHER" id="PTHR10566:SF113">
    <property type="entry name" value="PROTEIN ACTIVITY OF BC1 COMPLEX KINASE 7, CHLOROPLASTIC"/>
    <property type="match status" value="1"/>
</dbReference>
<dbReference type="CDD" id="cd05121">
    <property type="entry name" value="ABC1_ADCK3-like"/>
    <property type="match status" value="1"/>
</dbReference>
<dbReference type="AlphaFoldDB" id="A0A5K7YR25"/>
<evidence type="ECO:0000313" key="5">
    <source>
        <dbReference type="Proteomes" id="UP000427906"/>
    </source>
</evidence>
<proteinExistence type="inferred from homology"/>
<feature type="transmembrane region" description="Helical" evidence="2">
    <location>
        <begin position="535"/>
        <end position="556"/>
    </location>
</feature>
<feature type="domain" description="Protein kinase" evidence="3">
    <location>
        <begin position="119"/>
        <end position="438"/>
    </location>
</feature>
<dbReference type="GO" id="GO:0005524">
    <property type="term" value="F:ATP binding"/>
    <property type="evidence" value="ECO:0007669"/>
    <property type="project" value="InterPro"/>
</dbReference>
<dbReference type="Gene3D" id="1.10.510.10">
    <property type="entry name" value="Transferase(Phosphotransferase) domain 1"/>
    <property type="match status" value="1"/>
</dbReference>
<organism evidence="4 5">
    <name type="scientific">Desulfosarcina alkanivorans</name>
    <dbReference type="NCBI Taxonomy" id="571177"/>
    <lineage>
        <taxon>Bacteria</taxon>
        <taxon>Pseudomonadati</taxon>
        <taxon>Thermodesulfobacteriota</taxon>
        <taxon>Desulfobacteria</taxon>
        <taxon>Desulfobacterales</taxon>
        <taxon>Desulfosarcinaceae</taxon>
        <taxon>Desulfosarcina</taxon>
    </lineage>
</organism>
<evidence type="ECO:0000256" key="1">
    <source>
        <dbReference type="ARBA" id="ARBA00009670"/>
    </source>
</evidence>
<dbReference type="OrthoDB" id="9795390at2"/>
<dbReference type="InterPro" id="IPR011009">
    <property type="entry name" value="Kinase-like_dom_sf"/>
</dbReference>
<dbReference type="PANTHER" id="PTHR10566">
    <property type="entry name" value="CHAPERONE-ACTIVITY OF BC1 COMPLEX CABC1 -RELATED"/>
    <property type="match status" value="1"/>
</dbReference>
<protein>
    <submittedName>
        <fullName evidence="4">2-octaprenyl-3-methyl-6-methoxy-1,4-benzoquinone hydroxylase</fullName>
    </submittedName>
</protein>
<gene>
    <name evidence="4" type="ORF">DSCA_47400</name>
</gene>
<reference evidence="4 5" key="1">
    <citation type="submission" date="2019-11" db="EMBL/GenBank/DDBJ databases">
        <title>Comparative genomics of hydrocarbon-degrading Desulfosarcina strains.</title>
        <authorList>
            <person name="Watanabe M."/>
            <person name="Kojima H."/>
            <person name="Fukui M."/>
        </authorList>
    </citation>
    <scope>NUCLEOTIDE SEQUENCE [LARGE SCALE GENOMIC DNA]</scope>
    <source>
        <strain evidence="4 5">PL12</strain>
    </source>
</reference>
<dbReference type="Proteomes" id="UP000427906">
    <property type="component" value="Chromosome"/>
</dbReference>
<evidence type="ECO:0000256" key="2">
    <source>
        <dbReference type="SAM" id="Phobius"/>
    </source>
</evidence>
<keyword evidence="2" id="KW-1133">Transmembrane helix</keyword>
<dbReference type="KEGG" id="dalk:DSCA_47400"/>
<evidence type="ECO:0000259" key="3">
    <source>
        <dbReference type="PROSITE" id="PS50011"/>
    </source>
</evidence>
<dbReference type="RefSeq" id="WP_155318731.1">
    <property type="nucleotide sequence ID" value="NZ_AP021874.1"/>
</dbReference>
<keyword evidence="2" id="KW-0812">Transmembrane</keyword>
<evidence type="ECO:0000313" key="4">
    <source>
        <dbReference type="EMBL" id="BBO70810.1"/>
    </source>
</evidence>
<dbReference type="InterPro" id="IPR000719">
    <property type="entry name" value="Prot_kinase_dom"/>
</dbReference>
<dbReference type="Pfam" id="PF03109">
    <property type="entry name" value="ABC1"/>
    <property type="match status" value="1"/>
</dbReference>
<comment type="similarity">
    <text evidence="1">Belongs to the protein kinase superfamily. ADCK protein kinase family.</text>
</comment>
<dbReference type="InterPro" id="IPR004147">
    <property type="entry name" value="ABC1_dom"/>
</dbReference>
<keyword evidence="2" id="KW-0472">Membrane</keyword>
<dbReference type="EMBL" id="AP021874">
    <property type="protein sequence ID" value="BBO70810.1"/>
    <property type="molecule type" value="Genomic_DNA"/>
</dbReference>
<sequence length="561" mass="63689">MSFPFSSNRIRGIRHFGLISRVLIKHGMGEIADRLKGRTGTKIKSGLPDPVRIRKTLEELGPSFIKLGQLMSTRADLFPPEYIDEFTKLQDQVPPVPFDGIRRLIEAELGQSPDQLFDSIDETAMAAASVAQVHTARLNTGEKVAVKVIRPGIEKRIRKDIQLMYYFAARFERAFDLGRIVGAVNLVKEFERTIFRELDMLIEAGNIERFTRSFKDIDEIYIPKVYWDYTAKSVLVMEHIEGVKMDRVDDIRRQGIDPQDVAMIGLRSFSRQLMAAGIFHADPHPGNTLVMPDGRVSLVDFGIVGYLDEETMMQIAHLFLGFAEHDYDMVMEAFEAAGLVDPRTMDLKHFRVDLKDMAEPFYGRSLKTISVKDVYDQTMRLVFKYRIRMPRNLLLLFKTFIQTEALGKILGSDASLLEVTRPYAKRLLQQGYEAHKVLKNMGRDMKLFGGYLRQMPHLAHGLFKRLATDPPRIELRHTGLDDSSKKFENGINRLTLGLVTAASLIAASLILNSTRKVLLFEVDFFGVQTLSMTDVLGFTGYVIATLLGLWLVYSIVRSGKL</sequence>
<dbReference type="InterPro" id="IPR050154">
    <property type="entry name" value="UbiB_kinase"/>
</dbReference>
<dbReference type="PROSITE" id="PS50011">
    <property type="entry name" value="PROTEIN_KINASE_DOM"/>
    <property type="match status" value="1"/>
</dbReference>
<accession>A0A5K7YR25</accession>